<dbReference type="PANTHER" id="PTHR45663:SF11">
    <property type="entry name" value="GEO12009P1"/>
    <property type="match status" value="1"/>
</dbReference>
<evidence type="ECO:0000256" key="1">
    <source>
        <dbReference type="ARBA" id="ARBA00008987"/>
    </source>
</evidence>
<evidence type="ECO:0000256" key="5">
    <source>
        <dbReference type="ARBA" id="ARBA00023157"/>
    </source>
</evidence>
<organism evidence="11 12">
    <name type="scientific">[Bacteroides] pectinophilus ATCC 43243</name>
    <dbReference type="NCBI Taxonomy" id="483218"/>
    <lineage>
        <taxon>Bacteria</taxon>
        <taxon>Bacillati</taxon>
        <taxon>Bacillota</taxon>
        <taxon>Clostridia</taxon>
        <taxon>Eubacteriales</taxon>
    </lineage>
</organism>
<dbReference type="GO" id="GO:0045454">
    <property type="term" value="P:cell redox homeostasis"/>
    <property type="evidence" value="ECO:0007669"/>
    <property type="project" value="TreeGrafter"/>
</dbReference>
<keyword evidence="5 9" id="KW-1015">Disulfide bond</keyword>
<feature type="active site" description="Nucleophile" evidence="8">
    <location>
        <position position="35"/>
    </location>
</feature>
<keyword evidence="3" id="KW-0813">Transport</keyword>
<evidence type="ECO:0000256" key="8">
    <source>
        <dbReference type="PIRSR" id="PIRSR000077-1"/>
    </source>
</evidence>
<dbReference type="InterPro" id="IPR005746">
    <property type="entry name" value="Thioredoxin"/>
</dbReference>
<feature type="domain" description="Thioredoxin" evidence="10">
    <location>
        <begin position="1"/>
        <end position="107"/>
    </location>
</feature>
<dbReference type="STRING" id="483218.BACPEC_02964"/>
<dbReference type="AlphaFoldDB" id="B7AW64"/>
<protein>
    <recommendedName>
        <fullName evidence="2 7">Thioredoxin</fullName>
    </recommendedName>
</protein>
<dbReference type="GO" id="GO:0005829">
    <property type="term" value="C:cytosol"/>
    <property type="evidence" value="ECO:0007669"/>
    <property type="project" value="TreeGrafter"/>
</dbReference>
<evidence type="ECO:0000256" key="4">
    <source>
        <dbReference type="ARBA" id="ARBA00022982"/>
    </source>
</evidence>
<evidence type="ECO:0000256" key="2">
    <source>
        <dbReference type="ARBA" id="ARBA00020570"/>
    </source>
</evidence>
<dbReference type="PIRSF" id="PIRSF000077">
    <property type="entry name" value="Thioredoxin"/>
    <property type="match status" value="1"/>
</dbReference>
<dbReference type="InterPro" id="IPR013766">
    <property type="entry name" value="Thioredoxin_domain"/>
</dbReference>
<evidence type="ECO:0000256" key="6">
    <source>
        <dbReference type="ARBA" id="ARBA00023284"/>
    </source>
</evidence>
<dbReference type="InterPro" id="IPR017937">
    <property type="entry name" value="Thioredoxin_CS"/>
</dbReference>
<dbReference type="Pfam" id="PF00085">
    <property type="entry name" value="Thioredoxin"/>
    <property type="match status" value="1"/>
</dbReference>
<feature type="site" description="Deprotonates C-terminal active site Cys" evidence="8">
    <location>
        <position position="26"/>
    </location>
</feature>
<feature type="active site" description="Nucleophile" evidence="8">
    <location>
        <position position="32"/>
    </location>
</feature>
<evidence type="ECO:0000256" key="3">
    <source>
        <dbReference type="ARBA" id="ARBA00022448"/>
    </source>
</evidence>
<proteinExistence type="inferred from homology"/>
<feature type="site" description="Contributes to redox potential value" evidence="8">
    <location>
        <position position="33"/>
    </location>
</feature>
<dbReference type="GO" id="GO:0015035">
    <property type="term" value="F:protein-disulfide reductase activity"/>
    <property type="evidence" value="ECO:0007669"/>
    <property type="project" value="InterPro"/>
</dbReference>
<dbReference type="eggNOG" id="COG3118">
    <property type="taxonomic scope" value="Bacteria"/>
</dbReference>
<dbReference type="PANTHER" id="PTHR45663">
    <property type="entry name" value="GEO12009P1"/>
    <property type="match status" value="1"/>
</dbReference>
<dbReference type="PROSITE" id="PS51352">
    <property type="entry name" value="THIOREDOXIN_2"/>
    <property type="match status" value="1"/>
</dbReference>
<dbReference type="PRINTS" id="PR00421">
    <property type="entry name" value="THIOREDOXIN"/>
</dbReference>
<name>B7AW64_9FIRM</name>
<keyword evidence="6 9" id="KW-0676">Redox-active center</keyword>
<dbReference type="EMBL" id="ABVQ01000037">
    <property type="protein sequence ID" value="EEC56455.1"/>
    <property type="molecule type" value="Genomic_DNA"/>
</dbReference>
<dbReference type="HOGENOM" id="CLU_090389_10_4_9"/>
<keyword evidence="12" id="KW-1185">Reference proteome</keyword>
<evidence type="ECO:0000256" key="9">
    <source>
        <dbReference type="PIRSR" id="PIRSR000077-4"/>
    </source>
</evidence>
<keyword evidence="4" id="KW-0249">Electron transport</keyword>
<feature type="disulfide bond" description="Redox-active" evidence="9">
    <location>
        <begin position="32"/>
        <end position="35"/>
    </location>
</feature>
<dbReference type="InterPro" id="IPR036249">
    <property type="entry name" value="Thioredoxin-like_sf"/>
</dbReference>
<evidence type="ECO:0000313" key="11">
    <source>
        <dbReference type="EMBL" id="EEC56455.1"/>
    </source>
</evidence>
<dbReference type="SUPFAM" id="SSF52833">
    <property type="entry name" value="Thioredoxin-like"/>
    <property type="match status" value="1"/>
</dbReference>
<dbReference type="CDD" id="cd02947">
    <property type="entry name" value="TRX_family"/>
    <property type="match status" value="1"/>
</dbReference>
<sequence>MEISMVKKIKNNDLSEVKASGCALVDFSAAWCGPCNMLAPVLEELSDEMDGVAFFNADAEANMELSSKYGVTSIPALFIFRDGRPVAQTVGFQPKEVIKGWIESNRN</sequence>
<reference evidence="11 12" key="1">
    <citation type="submission" date="2008-11" db="EMBL/GenBank/DDBJ databases">
        <title>Draft genome sequence of Bacteroides pectinophilus (ATCC 43243).</title>
        <authorList>
            <person name="Sudarsanam P."/>
            <person name="Ley R."/>
            <person name="Guruge J."/>
            <person name="Turnbaugh P.J."/>
            <person name="Mahowald M."/>
            <person name="Liep D."/>
            <person name="Gordon J."/>
        </authorList>
    </citation>
    <scope>NUCLEOTIDE SEQUENCE [LARGE SCALE GENOMIC DNA]</scope>
    <source>
        <strain evidence="11 12">ATCC 43243</strain>
    </source>
</reference>
<evidence type="ECO:0000259" key="10">
    <source>
        <dbReference type="PROSITE" id="PS51352"/>
    </source>
</evidence>
<reference evidence="11 12" key="2">
    <citation type="submission" date="2008-11" db="EMBL/GenBank/DDBJ databases">
        <authorList>
            <person name="Fulton L."/>
            <person name="Clifton S."/>
            <person name="Fulton B."/>
            <person name="Xu J."/>
            <person name="Minx P."/>
            <person name="Pepin K.H."/>
            <person name="Johnson M."/>
            <person name="Bhonagiri V."/>
            <person name="Nash W.E."/>
            <person name="Mardis E.R."/>
            <person name="Wilson R.K."/>
        </authorList>
    </citation>
    <scope>NUCLEOTIDE SEQUENCE [LARGE SCALE GENOMIC DNA]</scope>
    <source>
        <strain evidence="11 12">ATCC 43243</strain>
    </source>
</reference>
<dbReference type="PROSITE" id="PS00194">
    <property type="entry name" value="THIOREDOXIN_1"/>
    <property type="match status" value="1"/>
</dbReference>
<evidence type="ECO:0000313" key="12">
    <source>
        <dbReference type="Proteomes" id="UP000003136"/>
    </source>
</evidence>
<accession>B7AW64</accession>
<comment type="similarity">
    <text evidence="1 7">Belongs to the thioredoxin family.</text>
</comment>
<dbReference type="Proteomes" id="UP000003136">
    <property type="component" value="Unassembled WGS sequence"/>
</dbReference>
<dbReference type="Gene3D" id="3.40.30.10">
    <property type="entry name" value="Glutaredoxin"/>
    <property type="match status" value="1"/>
</dbReference>
<feature type="site" description="Contributes to redox potential value" evidence="8">
    <location>
        <position position="34"/>
    </location>
</feature>
<gene>
    <name evidence="11" type="ORF">BACPEC_02964</name>
</gene>
<evidence type="ECO:0000256" key="7">
    <source>
        <dbReference type="PIRNR" id="PIRNR000077"/>
    </source>
</evidence>